<accession>B9SS58</accession>
<sequence>MKGLLRGLRYISQIFDEKEPEMEIGYPTDVKHVAHIGWDGPSASKPSWMNDFQSAPEISNGTSNSMEEVKSRSVLSLSSDANQGEKQKRRSRRQTNALGSPLNSPNRKSSDGSKHSRRQTTTGIESPLNSPPKNSRRNRSSNTSMDSPSRDSGSARGTRRLQTSDLGVESPVRDQPSIPKHTRGRKTKEPSRFKDKNSSQDMLPSSDRGPEGSESVQVQGTKSYASHLTSVLELYEEEV</sequence>
<feature type="domain" description="CRIB" evidence="2">
    <location>
        <begin position="24"/>
        <end position="37"/>
    </location>
</feature>
<dbReference type="InterPro" id="IPR000095">
    <property type="entry name" value="CRIB_dom"/>
</dbReference>
<dbReference type="CDD" id="cd00132">
    <property type="entry name" value="CRIB"/>
    <property type="match status" value="1"/>
</dbReference>
<evidence type="ECO:0000313" key="3">
    <source>
        <dbReference type="EMBL" id="EEF33561.1"/>
    </source>
</evidence>
<dbReference type="PROSITE" id="PS50108">
    <property type="entry name" value="CRIB"/>
    <property type="match status" value="1"/>
</dbReference>
<feature type="compositionally biased region" description="Polar residues" evidence="1">
    <location>
        <begin position="214"/>
        <end position="224"/>
    </location>
</feature>
<feature type="compositionally biased region" description="Polar residues" evidence="1">
    <location>
        <begin position="73"/>
        <end position="84"/>
    </location>
</feature>
<feature type="compositionally biased region" description="Basic and acidic residues" evidence="1">
    <location>
        <begin position="187"/>
        <end position="198"/>
    </location>
</feature>
<feature type="region of interest" description="Disordered" evidence="1">
    <location>
        <begin position="37"/>
        <end position="224"/>
    </location>
</feature>
<dbReference type="SMART" id="SM00285">
    <property type="entry name" value="PBD"/>
    <property type="match status" value="1"/>
</dbReference>
<organism evidence="3 4">
    <name type="scientific">Ricinus communis</name>
    <name type="common">Castor bean</name>
    <dbReference type="NCBI Taxonomy" id="3988"/>
    <lineage>
        <taxon>Eukaryota</taxon>
        <taxon>Viridiplantae</taxon>
        <taxon>Streptophyta</taxon>
        <taxon>Embryophyta</taxon>
        <taxon>Tracheophyta</taxon>
        <taxon>Spermatophyta</taxon>
        <taxon>Magnoliopsida</taxon>
        <taxon>eudicotyledons</taxon>
        <taxon>Gunneridae</taxon>
        <taxon>Pentapetalae</taxon>
        <taxon>rosids</taxon>
        <taxon>fabids</taxon>
        <taxon>Malpighiales</taxon>
        <taxon>Euphorbiaceae</taxon>
        <taxon>Acalyphoideae</taxon>
        <taxon>Acalypheae</taxon>
        <taxon>Ricinus</taxon>
    </lineage>
</organism>
<gene>
    <name evidence="3" type="ORF">RCOM_1168980</name>
</gene>
<dbReference type="AlphaFoldDB" id="B9SS58"/>
<evidence type="ECO:0000256" key="1">
    <source>
        <dbReference type="SAM" id="MobiDB-lite"/>
    </source>
</evidence>
<dbReference type="EMBL" id="EQ974108">
    <property type="protein sequence ID" value="EEF33561.1"/>
    <property type="molecule type" value="Genomic_DNA"/>
</dbReference>
<name>B9SS58_RICCO</name>
<feature type="compositionally biased region" description="Polar residues" evidence="1">
    <location>
        <begin position="94"/>
        <end position="107"/>
    </location>
</feature>
<dbReference type="FunCoup" id="B9SS58">
    <property type="interactions" value="38"/>
</dbReference>
<proteinExistence type="predicted"/>
<dbReference type="Gene3D" id="3.90.810.10">
    <property type="entry name" value="CRIB domain"/>
    <property type="match status" value="1"/>
</dbReference>
<dbReference type="InParanoid" id="B9SS58"/>
<reference evidence="4" key="1">
    <citation type="journal article" date="2010" name="Nat. Biotechnol.">
        <title>Draft genome sequence of the oilseed species Ricinus communis.</title>
        <authorList>
            <person name="Chan A.P."/>
            <person name="Crabtree J."/>
            <person name="Zhao Q."/>
            <person name="Lorenzi H."/>
            <person name="Orvis J."/>
            <person name="Puiu D."/>
            <person name="Melake-Berhan A."/>
            <person name="Jones K.M."/>
            <person name="Redman J."/>
            <person name="Chen G."/>
            <person name="Cahoon E.B."/>
            <person name="Gedil M."/>
            <person name="Stanke M."/>
            <person name="Haas B.J."/>
            <person name="Wortman J.R."/>
            <person name="Fraser-Liggett C.M."/>
            <person name="Ravel J."/>
            <person name="Rabinowicz P.D."/>
        </authorList>
    </citation>
    <scope>NUCLEOTIDE SEQUENCE [LARGE SCALE GENOMIC DNA]</scope>
    <source>
        <strain evidence="4">cv. Hale</strain>
    </source>
</reference>
<keyword evidence="4" id="KW-1185">Reference proteome</keyword>
<dbReference type="PANTHER" id="PTHR46325">
    <property type="entry name" value="CRIB DOMAIN-CONTAINING PROTEIN RIC8"/>
    <property type="match status" value="1"/>
</dbReference>
<dbReference type="PANTHER" id="PTHR46325:SF40">
    <property type="entry name" value="CRIB DOMAIN-CONTAINING PROTEIN"/>
    <property type="match status" value="1"/>
</dbReference>
<dbReference type="Pfam" id="PF00786">
    <property type="entry name" value="PBD"/>
    <property type="match status" value="1"/>
</dbReference>
<dbReference type="FunFam" id="3.90.810.10:FF:000029">
    <property type="entry name" value="Elongation factor Ts, mitochondrial"/>
    <property type="match status" value="1"/>
</dbReference>
<feature type="compositionally biased region" description="Polar residues" evidence="1">
    <location>
        <begin position="44"/>
        <end position="66"/>
    </location>
</feature>
<dbReference type="eggNOG" id="ENOG502S3JH">
    <property type="taxonomic scope" value="Eukaryota"/>
</dbReference>
<dbReference type="STRING" id="3988.B9SS58"/>
<protein>
    <recommendedName>
        <fullName evidence="2">CRIB domain-containing protein</fullName>
    </recommendedName>
</protein>
<dbReference type="InterPro" id="IPR036936">
    <property type="entry name" value="CRIB_dom_sf"/>
</dbReference>
<evidence type="ECO:0000259" key="2">
    <source>
        <dbReference type="PROSITE" id="PS50108"/>
    </source>
</evidence>
<dbReference type="Proteomes" id="UP000008311">
    <property type="component" value="Unassembled WGS sequence"/>
</dbReference>
<evidence type="ECO:0000313" key="4">
    <source>
        <dbReference type="Proteomes" id="UP000008311"/>
    </source>
</evidence>